<dbReference type="PANTHER" id="PTHR31145">
    <property type="entry name" value="INTEGRAL MEMBRANE PROTEIN (AFU_ORTHOLOGUE AFUA_7G01610)"/>
    <property type="match status" value="1"/>
</dbReference>
<feature type="compositionally biased region" description="Polar residues" evidence="1">
    <location>
        <begin position="666"/>
        <end position="687"/>
    </location>
</feature>
<feature type="transmembrane region" description="Helical" evidence="2">
    <location>
        <begin position="314"/>
        <end position="338"/>
    </location>
</feature>
<dbReference type="OrthoDB" id="269822at2759"/>
<name>A0A9N9W6S2_9HYPO</name>
<comment type="caution">
    <text evidence="4">The sequence shown here is derived from an EMBL/GenBank/DDBJ whole genome shotgun (WGS) entry which is preliminary data.</text>
</comment>
<keyword evidence="2" id="KW-0472">Membrane</keyword>
<sequence>MTTRPRSAAWRGITLMLSMQASPSTALWQDQAWVRKYPCNRSYDGFVSFEQSPFWIDSFRGSWDTQSDSAELKLDILAVYNQSLLTCEEIDVSLFETSLNFQTLGYSVGQLRNFRSNCPLPITDTLTPTGHTLFSSYHLIYSFQSTHRFQTLESTFSFKQLNGKELDCGVAKITPDLGETASAALIFTPFSILVIVALSSWMKHRNRLSSSYVLDHDSVLASQELLWATVLDVAEYLRHLQFTFVSASMTIEYPGFYVPAVGKLAWASLLYWRGPFDYGYSYQGPSGGMYPSNFSYGLGLMTQMLRYPNMLNTLANSMVNLAIIMSPIFFILSLWFWIASSTINARPNTFLSFVKKAVGTTIGIALCFFSVPLLSYIAYDLLLVGYLPNYRIGLAILMLLIICGASHFLTRTLYDQFTIKLTSASIDEMENSLKPNLATIRNMISRHLPHTMPLLQAIGIGGLQGFPLAQLLILILCECVYLFFHLTVKRDIQTLNMGKIILSATRLLTALLNCVFVSSASAAKRQWTGYIILCIHGSVIVLGFFVVAAWNLIRTNWRSSDESLDSLNDASLGAQSLDLQMDDLPTPNLSSKPHEYRKDHTEEPSRQHHQQDLSSFYRPPRSQSAFSTSQGSPEEPFDLNLILSDLVPRKGVDYSFREVDRFYGTQRESQPSAPASTSDLGSASGYEQGTDGRVYSKSIPKLLASLKGFHKKDQERGFQVQRPPRPPS</sequence>
<keyword evidence="2" id="KW-0812">Transmembrane</keyword>
<feature type="region of interest" description="Disordered" evidence="1">
    <location>
        <begin position="665"/>
        <end position="693"/>
    </location>
</feature>
<feature type="transmembrane region" description="Helical" evidence="2">
    <location>
        <begin position="358"/>
        <end position="378"/>
    </location>
</feature>
<dbReference type="InterPro" id="IPR040241">
    <property type="entry name" value="TRP_Flc/Pkd2-like"/>
</dbReference>
<evidence type="ECO:0000313" key="4">
    <source>
        <dbReference type="EMBL" id="CAH0042286.1"/>
    </source>
</evidence>
<feature type="region of interest" description="Disordered" evidence="1">
    <location>
        <begin position="583"/>
        <end position="634"/>
    </location>
</feature>
<evidence type="ECO:0000256" key="2">
    <source>
        <dbReference type="SAM" id="Phobius"/>
    </source>
</evidence>
<feature type="compositionally biased region" description="Polar residues" evidence="1">
    <location>
        <begin position="621"/>
        <end position="632"/>
    </location>
</feature>
<feature type="transmembrane region" description="Helical" evidence="2">
    <location>
        <begin position="181"/>
        <end position="201"/>
    </location>
</feature>
<evidence type="ECO:0008006" key="6">
    <source>
        <dbReference type="Google" id="ProtNLM"/>
    </source>
</evidence>
<feature type="compositionally biased region" description="Basic and acidic residues" evidence="1">
    <location>
        <begin position="592"/>
        <end position="611"/>
    </location>
</feature>
<dbReference type="AlphaFoldDB" id="A0A9N9W6S2"/>
<evidence type="ECO:0000313" key="5">
    <source>
        <dbReference type="Proteomes" id="UP000696573"/>
    </source>
</evidence>
<feature type="transmembrane region" description="Helical" evidence="2">
    <location>
        <begin position="468"/>
        <end position="488"/>
    </location>
</feature>
<proteinExistence type="predicted"/>
<feature type="chain" id="PRO_5040146652" description="Integral membrane protein" evidence="3">
    <location>
        <begin position="27"/>
        <end position="728"/>
    </location>
</feature>
<dbReference type="GO" id="GO:0016020">
    <property type="term" value="C:membrane"/>
    <property type="evidence" value="ECO:0007669"/>
    <property type="project" value="TreeGrafter"/>
</dbReference>
<dbReference type="PANTHER" id="PTHR31145:SF8">
    <property type="entry name" value="INTEGRAL MEMBRANE PROTEIN (AFU_ORTHOLOGUE AFUA_2G17475)"/>
    <property type="match status" value="1"/>
</dbReference>
<dbReference type="EMBL" id="CABFNQ020000766">
    <property type="protein sequence ID" value="CAH0042286.1"/>
    <property type="molecule type" value="Genomic_DNA"/>
</dbReference>
<keyword evidence="2" id="KW-1133">Transmembrane helix</keyword>
<feature type="transmembrane region" description="Helical" evidence="2">
    <location>
        <begin position="500"/>
        <end position="523"/>
    </location>
</feature>
<keyword evidence="3" id="KW-0732">Signal</keyword>
<dbReference type="Proteomes" id="UP000696573">
    <property type="component" value="Unassembled WGS sequence"/>
</dbReference>
<feature type="transmembrane region" description="Helical" evidence="2">
    <location>
        <begin position="529"/>
        <end position="553"/>
    </location>
</feature>
<feature type="transmembrane region" description="Helical" evidence="2">
    <location>
        <begin position="390"/>
        <end position="409"/>
    </location>
</feature>
<organism evidence="4 5">
    <name type="scientific">Clonostachys rhizophaga</name>
    <dbReference type="NCBI Taxonomy" id="160324"/>
    <lineage>
        <taxon>Eukaryota</taxon>
        <taxon>Fungi</taxon>
        <taxon>Dikarya</taxon>
        <taxon>Ascomycota</taxon>
        <taxon>Pezizomycotina</taxon>
        <taxon>Sordariomycetes</taxon>
        <taxon>Hypocreomycetidae</taxon>
        <taxon>Hypocreales</taxon>
        <taxon>Bionectriaceae</taxon>
        <taxon>Clonostachys</taxon>
    </lineage>
</organism>
<evidence type="ECO:0000256" key="1">
    <source>
        <dbReference type="SAM" id="MobiDB-lite"/>
    </source>
</evidence>
<gene>
    <name evidence="4" type="ORF">CRHIZ90672A_00015371</name>
</gene>
<keyword evidence="5" id="KW-1185">Reference proteome</keyword>
<protein>
    <recommendedName>
        <fullName evidence="6">Integral membrane protein</fullName>
    </recommendedName>
</protein>
<dbReference type="GO" id="GO:0055085">
    <property type="term" value="P:transmembrane transport"/>
    <property type="evidence" value="ECO:0007669"/>
    <property type="project" value="TreeGrafter"/>
</dbReference>
<reference evidence="4" key="1">
    <citation type="submission" date="2021-10" db="EMBL/GenBank/DDBJ databases">
        <authorList>
            <person name="Piombo E."/>
        </authorList>
    </citation>
    <scope>NUCLEOTIDE SEQUENCE</scope>
</reference>
<evidence type="ECO:0000256" key="3">
    <source>
        <dbReference type="SAM" id="SignalP"/>
    </source>
</evidence>
<feature type="signal peptide" evidence="3">
    <location>
        <begin position="1"/>
        <end position="26"/>
    </location>
</feature>
<accession>A0A9N9W6S2</accession>